<evidence type="ECO:0000256" key="3">
    <source>
        <dbReference type="ARBA" id="ARBA00022729"/>
    </source>
</evidence>
<dbReference type="Pfam" id="PF00496">
    <property type="entry name" value="SBP_bac_5"/>
    <property type="match status" value="1"/>
</dbReference>
<dbReference type="InterPro" id="IPR039424">
    <property type="entry name" value="SBP_5"/>
</dbReference>
<dbReference type="GO" id="GO:0015833">
    <property type="term" value="P:peptide transport"/>
    <property type="evidence" value="ECO:0007669"/>
    <property type="project" value="TreeGrafter"/>
</dbReference>
<dbReference type="GO" id="GO:1904680">
    <property type="term" value="F:peptide transmembrane transporter activity"/>
    <property type="evidence" value="ECO:0007669"/>
    <property type="project" value="TreeGrafter"/>
</dbReference>
<dbReference type="PANTHER" id="PTHR30290">
    <property type="entry name" value="PERIPLASMIC BINDING COMPONENT OF ABC TRANSPORTER"/>
    <property type="match status" value="1"/>
</dbReference>
<proteinExistence type="inferred from homology"/>
<dbReference type="SUPFAM" id="SSF53850">
    <property type="entry name" value="Periplasmic binding protein-like II"/>
    <property type="match status" value="1"/>
</dbReference>
<protein>
    <submittedName>
        <fullName evidence="5">ABC transporter substrate-binding protein</fullName>
    </submittedName>
</protein>
<comment type="similarity">
    <text evidence="1">Belongs to the bacterial solute-binding protein 5 family.</text>
</comment>
<feature type="domain" description="Solute-binding protein family 5" evidence="4">
    <location>
        <begin position="95"/>
        <end position="450"/>
    </location>
</feature>
<dbReference type="Proteomes" id="UP000712673">
    <property type="component" value="Unassembled WGS sequence"/>
</dbReference>
<evidence type="ECO:0000313" key="5">
    <source>
        <dbReference type="EMBL" id="MBM3223393.1"/>
    </source>
</evidence>
<organism evidence="5 6">
    <name type="scientific">Tectimicrobiota bacterium</name>
    <dbReference type="NCBI Taxonomy" id="2528274"/>
    <lineage>
        <taxon>Bacteria</taxon>
        <taxon>Pseudomonadati</taxon>
        <taxon>Nitrospinota/Tectimicrobiota group</taxon>
        <taxon>Candidatus Tectimicrobiota</taxon>
    </lineage>
</organism>
<evidence type="ECO:0000313" key="6">
    <source>
        <dbReference type="Proteomes" id="UP000712673"/>
    </source>
</evidence>
<sequence length="555" mass="62131">MQSLCWFIGRHAYLRGLVMLLLWSILTPLALAADLVQPRPQPNAPTGGTLTIGYMREISSPDGFQAVGSFDRMYFFAGNETLVSIGKDGLYDPAESLAYAYEVLDDGKRYRFHLRKGVEFQGGLGEMTAADVAWSLNRIHQADTGSRWSSLYRSFDRAVEVDRYTVDALLKERDANLIIRMFDRPSIVHSRKHWEAVGGAVQHKIRPLATGPYQLVDWQVGIDQKWMKHPAYWRGQPMADQVVIKVITENRTRLAALQTGEVQVAWLQAEQIPEAQKDPNIKVWSFGGVGWDGWAWYPGLAPLDDLRLRRALVKAVDRNALNKAVYLNTLMASKAHTFPTESAYGIDAKDLWDGEVLKFDPPAAKKLVQEVARDKGLKLPIELQGVCEQRPDRQLVCEFLQAAWAEVGVKLHLKIVANAAERLAVVEQCQTHVNQTGGLTVAPHDMEGILLSSATGNISMRVCQGKGHTLTPNDAKVQAELDRLLNEAAQQMDLPQALAIYKKVQRLALENLWLYVPAMLRVNYIGCHIPTTGGCDTNPIRGDGFVRVGDFWRKR</sequence>
<dbReference type="GO" id="GO:0030288">
    <property type="term" value="C:outer membrane-bounded periplasmic space"/>
    <property type="evidence" value="ECO:0007669"/>
    <property type="project" value="UniProtKB-ARBA"/>
</dbReference>
<name>A0A938B327_UNCTE</name>
<dbReference type="PANTHER" id="PTHR30290:SF9">
    <property type="entry name" value="OLIGOPEPTIDE-BINDING PROTEIN APPA"/>
    <property type="match status" value="1"/>
</dbReference>
<evidence type="ECO:0000256" key="2">
    <source>
        <dbReference type="ARBA" id="ARBA00022448"/>
    </source>
</evidence>
<reference evidence="5" key="1">
    <citation type="submission" date="2019-03" db="EMBL/GenBank/DDBJ databases">
        <title>Lake Tanganyika Metagenome-Assembled Genomes (MAGs).</title>
        <authorList>
            <person name="Tran P."/>
        </authorList>
    </citation>
    <scope>NUCLEOTIDE SEQUENCE</scope>
    <source>
        <strain evidence="5">K_DeepCast_65m_m2_066</strain>
    </source>
</reference>
<dbReference type="Gene3D" id="3.40.190.10">
    <property type="entry name" value="Periplasmic binding protein-like II"/>
    <property type="match status" value="1"/>
</dbReference>
<gene>
    <name evidence="5" type="ORF">FJZ47_06290</name>
</gene>
<dbReference type="InterPro" id="IPR030678">
    <property type="entry name" value="Peptide/Ni-bd"/>
</dbReference>
<evidence type="ECO:0000256" key="1">
    <source>
        <dbReference type="ARBA" id="ARBA00005695"/>
    </source>
</evidence>
<evidence type="ECO:0000259" key="4">
    <source>
        <dbReference type="Pfam" id="PF00496"/>
    </source>
</evidence>
<dbReference type="Gene3D" id="3.10.105.10">
    <property type="entry name" value="Dipeptide-binding Protein, Domain 3"/>
    <property type="match status" value="1"/>
</dbReference>
<dbReference type="GO" id="GO:0043190">
    <property type="term" value="C:ATP-binding cassette (ABC) transporter complex"/>
    <property type="evidence" value="ECO:0007669"/>
    <property type="project" value="InterPro"/>
</dbReference>
<accession>A0A938B327</accession>
<comment type="caution">
    <text evidence="5">The sequence shown here is derived from an EMBL/GenBank/DDBJ whole genome shotgun (WGS) entry which is preliminary data.</text>
</comment>
<dbReference type="EMBL" id="VGLS01000136">
    <property type="protein sequence ID" value="MBM3223393.1"/>
    <property type="molecule type" value="Genomic_DNA"/>
</dbReference>
<dbReference type="PIRSF" id="PIRSF002741">
    <property type="entry name" value="MppA"/>
    <property type="match status" value="1"/>
</dbReference>
<dbReference type="AlphaFoldDB" id="A0A938B327"/>
<keyword evidence="2" id="KW-0813">Transport</keyword>
<keyword evidence="3" id="KW-0732">Signal</keyword>
<dbReference type="CDD" id="cd00995">
    <property type="entry name" value="PBP2_NikA_DppA_OppA_like"/>
    <property type="match status" value="1"/>
</dbReference>
<dbReference type="InterPro" id="IPR000914">
    <property type="entry name" value="SBP_5_dom"/>
</dbReference>